<dbReference type="InterPro" id="IPR011993">
    <property type="entry name" value="PH-like_dom_sf"/>
</dbReference>
<accession>A0A6G1HG54</accession>
<dbReference type="SMART" id="SM00233">
    <property type="entry name" value="PH"/>
    <property type="match status" value="1"/>
</dbReference>
<reference evidence="3" key="1">
    <citation type="journal article" date="2020" name="Stud. Mycol.">
        <title>101 Dothideomycetes genomes: a test case for predicting lifestyles and emergence of pathogens.</title>
        <authorList>
            <person name="Haridas S."/>
            <person name="Albert R."/>
            <person name="Binder M."/>
            <person name="Bloem J."/>
            <person name="Labutti K."/>
            <person name="Salamov A."/>
            <person name="Andreopoulos B."/>
            <person name="Baker S."/>
            <person name="Barry K."/>
            <person name="Bills G."/>
            <person name="Bluhm B."/>
            <person name="Cannon C."/>
            <person name="Castanera R."/>
            <person name="Culley D."/>
            <person name="Daum C."/>
            <person name="Ezra D."/>
            <person name="Gonzalez J."/>
            <person name="Henrissat B."/>
            <person name="Kuo A."/>
            <person name="Liang C."/>
            <person name="Lipzen A."/>
            <person name="Lutzoni F."/>
            <person name="Magnuson J."/>
            <person name="Mondo S."/>
            <person name="Nolan M."/>
            <person name="Ohm R."/>
            <person name="Pangilinan J."/>
            <person name="Park H.-J."/>
            <person name="Ramirez L."/>
            <person name="Alfaro M."/>
            <person name="Sun H."/>
            <person name="Tritt A."/>
            <person name="Yoshinaga Y."/>
            <person name="Zwiers L.-H."/>
            <person name="Turgeon B."/>
            <person name="Goodwin S."/>
            <person name="Spatafora J."/>
            <person name="Crous P."/>
            <person name="Grigoriev I."/>
        </authorList>
    </citation>
    <scope>NUCLEOTIDE SEQUENCE</scope>
    <source>
        <strain evidence="3">CBS 113979</strain>
    </source>
</reference>
<gene>
    <name evidence="3" type="ORF">K402DRAFT_321780</name>
</gene>
<dbReference type="PROSITE" id="PS50003">
    <property type="entry name" value="PH_DOMAIN"/>
    <property type="match status" value="1"/>
</dbReference>
<feature type="region of interest" description="Disordered" evidence="1">
    <location>
        <begin position="320"/>
        <end position="363"/>
    </location>
</feature>
<feature type="compositionally biased region" description="Polar residues" evidence="1">
    <location>
        <begin position="351"/>
        <end position="363"/>
    </location>
</feature>
<feature type="compositionally biased region" description="Polar residues" evidence="1">
    <location>
        <begin position="279"/>
        <end position="293"/>
    </location>
</feature>
<feature type="compositionally biased region" description="Polar residues" evidence="1">
    <location>
        <begin position="327"/>
        <end position="341"/>
    </location>
</feature>
<feature type="domain" description="PH" evidence="2">
    <location>
        <begin position="109"/>
        <end position="256"/>
    </location>
</feature>
<dbReference type="PANTHER" id="PTHR37283">
    <property type="entry name" value="PH DOMAIN-CONTAINING PROTEIN YHR131C"/>
    <property type="match status" value="1"/>
</dbReference>
<dbReference type="InterPro" id="IPR001849">
    <property type="entry name" value="PH_domain"/>
</dbReference>
<name>A0A6G1HG54_9PEZI</name>
<evidence type="ECO:0000313" key="4">
    <source>
        <dbReference type="Proteomes" id="UP000800041"/>
    </source>
</evidence>
<protein>
    <recommendedName>
        <fullName evidence="2">PH domain-containing protein</fullName>
    </recommendedName>
</protein>
<dbReference type="Gene3D" id="2.30.29.30">
    <property type="entry name" value="Pleckstrin-homology domain (PH domain)/Phosphotyrosine-binding domain (PTB)"/>
    <property type="match status" value="1"/>
</dbReference>
<organism evidence="3 4">
    <name type="scientific">Aulographum hederae CBS 113979</name>
    <dbReference type="NCBI Taxonomy" id="1176131"/>
    <lineage>
        <taxon>Eukaryota</taxon>
        <taxon>Fungi</taxon>
        <taxon>Dikarya</taxon>
        <taxon>Ascomycota</taxon>
        <taxon>Pezizomycotina</taxon>
        <taxon>Dothideomycetes</taxon>
        <taxon>Pleosporomycetidae</taxon>
        <taxon>Aulographales</taxon>
        <taxon>Aulographaceae</taxon>
    </lineage>
</organism>
<evidence type="ECO:0000256" key="1">
    <source>
        <dbReference type="SAM" id="MobiDB-lite"/>
    </source>
</evidence>
<feature type="compositionally biased region" description="Polar residues" evidence="1">
    <location>
        <begin position="70"/>
        <end position="88"/>
    </location>
</feature>
<evidence type="ECO:0000313" key="3">
    <source>
        <dbReference type="EMBL" id="KAF1992009.1"/>
    </source>
</evidence>
<sequence>MPSGSSLASLALQQAWARQLNTQQRASLLFAPSIDAEALTLAPPPPRAGNTNRNSQTYGYHNTFHFHAQPTATGSPPSYDRATSTSKGLQSRAVTSSCARDVLPEYSCSVHQEGIVGVKFEFSSPFVTCPESRWHDVYAVLSGTKLHLHRLKTRKCILRRARRPTAGRVLKTYSLQHAEVGLATDVKELELIPKSALAKLIPMSARQRVYETDPHVFKTVREYVIRLRAEGEQILLCARSQEEMLDWVEKLCAAIDISHPLEDRSEPRYRSLPRRNRRGQNNTARNNLSNLESLTEGASGRRLLREQERIIQRMYPHLWGNADTSEETGNAATSTTNLETTGTRDEDENTPLLSPQPSSFTNLSSLSEFAPASQIADNIPIPNNPKFALTPQLTPSAQLRYRRRCAPVLLASSPRSSDVILINGVRMRIDHKRKTLLDFELLPPKYDAHGFHK</sequence>
<dbReference type="SUPFAM" id="SSF50729">
    <property type="entry name" value="PH domain-like"/>
    <property type="match status" value="1"/>
</dbReference>
<evidence type="ECO:0000259" key="2">
    <source>
        <dbReference type="PROSITE" id="PS50003"/>
    </source>
</evidence>
<proteinExistence type="predicted"/>
<dbReference type="Pfam" id="PF00169">
    <property type="entry name" value="PH"/>
    <property type="match status" value="1"/>
</dbReference>
<feature type="non-terminal residue" evidence="3">
    <location>
        <position position="453"/>
    </location>
</feature>
<feature type="region of interest" description="Disordered" evidence="1">
    <location>
        <begin position="66"/>
        <end position="88"/>
    </location>
</feature>
<dbReference type="PANTHER" id="PTHR37283:SF1">
    <property type="entry name" value="PH DOMAIN-CONTAINING PROTEIN YHR131C"/>
    <property type="match status" value="1"/>
</dbReference>
<feature type="region of interest" description="Disordered" evidence="1">
    <location>
        <begin position="265"/>
        <end position="293"/>
    </location>
</feature>
<dbReference type="OrthoDB" id="5865767at2759"/>
<dbReference type="Proteomes" id="UP000800041">
    <property type="component" value="Unassembled WGS sequence"/>
</dbReference>
<dbReference type="AlphaFoldDB" id="A0A6G1HG54"/>
<keyword evidence="4" id="KW-1185">Reference proteome</keyword>
<dbReference type="EMBL" id="ML977138">
    <property type="protein sequence ID" value="KAF1992009.1"/>
    <property type="molecule type" value="Genomic_DNA"/>
</dbReference>